<reference evidence="1 2" key="1">
    <citation type="journal article" date="2014" name="Genome Announc.">
        <title>Complete Genome Sequence of the Novel Giant Pseudomonas Phage PaBG.</title>
        <authorList>
            <person name="Sykilinda N.N."/>
            <person name="Bondar A.A."/>
            <person name="Gorshkova A.S."/>
            <person name="Kurochkina L.P."/>
            <person name="Kulikov E.E."/>
            <person name="Shneider M.M."/>
            <person name="Kadykov V.A."/>
            <person name="Solovjeva N.V."/>
            <person name="Kabilov M.R."/>
            <person name="Mesyanzhinov V.V."/>
            <person name="Vlassov V.V."/>
            <person name="Drukker V.V."/>
            <person name="Miroshnikov K.A."/>
        </authorList>
    </citation>
    <scope>NUCLEOTIDE SEQUENCE [LARGE SCALE GENOMIC DNA]</scope>
</reference>
<organism evidence="1 2">
    <name type="scientific">Pseudomonas phage PaBG</name>
    <dbReference type="NCBI Taxonomy" id="1335230"/>
    <lineage>
        <taxon>Viruses</taxon>
        <taxon>Duplodnaviria</taxon>
        <taxon>Heunggongvirae</taxon>
        <taxon>Uroviricota</taxon>
        <taxon>Caudoviricetes</taxon>
        <taxon>Baikalvirus</taxon>
        <taxon>Baikalvirus PaBG</taxon>
    </lineage>
</organism>
<dbReference type="Proteomes" id="UP000015545">
    <property type="component" value="Segment"/>
</dbReference>
<evidence type="ECO:0000313" key="2">
    <source>
        <dbReference type="Proteomes" id="UP000015545"/>
    </source>
</evidence>
<dbReference type="EMBL" id="KF147891">
    <property type="protein sequence ID" value="AGS81934.1"/>
    <property type="molecule type" value="Genomic_DNA"/>
</dbReference>
<sequence length="120" mass="13627">MLTRLKRDLAAHLKRRQASNDLRELRRVTAAFKEHLKVQGYTNITGGIVDRFRLVFQKRGVVAHVLYDDGTQHSTLHARSARHAARLVRKLTNSGIVNIDYDMQPKVALKITVDAENING</sequence>
<keyword evidence="2" id="KW-1185">Reference proteome</keyword>
<gene>
    <name evidence="1" type="ORF">PaBG_00050</name>
</gene>
<accession>S5VM52</accession>
<evidence type="ECO:0000313" key="1">
    <source>
        <dbReference type="EMBL" id="AGS81934.1"/>
    </source>
</evidence>
<proteinExistence type="predicted"/>
<protein>
    <submittedName>
        <fullName evidence="1">Uncharacterized protein</fullName>
    </submittedName>
</protein>
<name>S5VM52_9CAUD</name>